<dbReference type="InterPro" id="IPR004027">
    <property type="entry name" value="SEC_C_motif"/>
</dbReference>
<dbReference type="EMBL" id="PIDR01000339">
    <property type="protein sequence ID" value="PLO70029.1"/>
    <property type="molecule type" value="Genomic_DNA"/>
</dbReference>
<reference evidence="1 2" key="2">
    <citation type="submission" date="2018-01" db="EMBL/GenBank/DDBJ databases">
        <title>Genomic study of Klebsiella pneumoniae.</title>
        <authorList>
            <person name="Yang Y."/>
            <person name="Bicalho R."/>
        </authorList>
    </citation>
    <scope>NUCLEOTIDE SEQUENCE [LARGE SCALE GENOMIC DNA]</scope>
    <source>
        <strain evidence="1 2">A10</strain>
    </source>
</reference>
<gene>
    <name evidence="1" type="ORF">CWN49_12995</name>
</gene>
<dbReference type="SUPFAM" id="SSF103642">
    <property type="entry name" value="Sec-C motif"/>
    <property type="match status" value="1"/>
</dbReference>
<dbReference type="AlphaFoldDB" id="A0A2J5PVF5"/>
<sequence>MAKIGRNDSCWCGSGKKYKRCHLGREREKNIDRGEANSVLNLFTNVSKCSVPDDLKHECERRIVKAHTLSKSNSLKEIAKDGHVLGTRKSLDAFERHNGVLSFDKIGINKASTFTGFCSYHDKMLFSCIEDEEFIANNKQCTMLAYRPLMREFYVKEANLKVLEASRIFDRGWDFQAQLAWAIQVNENIEGTRLSLKDLSYIKDEIESSIKGNTFSALKHLIIKLDEPPKIMACGIYAPFVDILGNEIQKITKEDARPEYIITNVLALDGNGYVIFSWLPEDNNAIQKFIASIKKCSGPLLGDKLTNHILSFMENVFASEEW</sequence>
<protein>
    <submittedName>
        <fullName evidence="1">Zinc chelation protein SecC</fullName>
    </submittedName>
</protein>
<name>A0A2J5PVF5_9ENTR</name>
<organism evidence="1 2">
    <name type="scientific">Klebsiella michiganensis</name>
    <dbReference type="NCBI Taxonomy" id="1134687"/>
    <lineage>
        <taxon>Bacteria</taxon>
        <taxon>Pseudomonadati</taxon>
        <taxon>Pseudomonadota</taxon>
        <taxon>Gammaproteobacteria</taxon>
        <taxon>Enterobacterales</taxon>
        <taxon>Enterobacteriaceae</taxon>
        <taxon>Klebsiella/Raoultella group</taxon>
        <taxon>Klebsiella</taxon>
    </lineage>
</organism>
<accession>A0A2J5PVF5</accession>
<feature type="non-terminal residue" evidence="1">
    <location>
        <position position="322"/>
    </location>
</feature>
<evidence type="ECO:0000313" key="1">
    <source>
        <dbReference type="EMBL" id="PLO70029.1"/>
    </source>
</evidence>
<dbReference type="Pfam" id="PF02810">
    <property type="entry name" value="SEC-C"/>
    <property type="match status" value="1"/>
</dbReference>
<dbReference type="Gene3D" id="3.10.450.50">
    <property type="match status" value="1"/>
</dbReference>
<proteinExistence type="predicted"/>
<reference evidence="1 2" key="1">
    <citation type="submission" date="2017-11" db="EMBL/GenBank/DDBJ databases">
        <authorList>
            <person name="Han C.G."/>
        </authorList>
    </citation>
    <scope>NUCLEOTIDE SEQUENCE [LARGE SCALE GENOMIC DNA]</scope>
    <source>
        <strain evidence="1 2">A10</strain>
    </source>
</reference>
<dbReference type="Proteomes" id="UP000234667">
    <property type="component" value="Unassembled WGS sequence"/>
</dbReference>
<comment type="caution">
    <text evidence="1">The sequence shown here is derived from an EMBL/GenBank/DDBJ whole genome shotgun (WGS) entry which is preliminary data.</text>
</comment>
<evidence type="ECO:0000313" key="2">
    <source>
        <dbReference type="Proteomes" id="UP000234667"/>
    </source>
</evidence>